<evidence type="ECO:0000256" key="2">
    <source>
        <dbReference type="SAM" id="SignalP"/>
    </source>
</evidence>
<dbReference type="AlphaFoldDB" id="A0A1A9W3C3"/>
<feature type="signal peptide" evidence="2">
    <location>
        <begin position="1"/>
        <end position="18"/>
    </location>
</feature>
<evidence type="ECO:0000313" key="3">
    <source>
        <dbReference type="EnsemblMetazoa" id="GBRI004956-PA"/>
    </source>
</evidence>
<evidence type="ECO:0000313" key="4">
    <source>
        <dbReference type="Proteomes" id="UP000091820"/>
    </source>
</evidence>
<reference evidence="4" key="1">
    <citation type="submission" date="2014-03" db="EMBL/GenBank/DDBJ databases">
        <authorList>
            <person name="Aksoy S."/>
            <person name="Warren W."/>
            <person name="Wilson R.K."/>
        </authorList>
    </citation>
    <scope>NUCLEOTIDE SEQUENCE [LARGE SCALE GENOMIC DNA]</scope>
    <source>
        <strain evidence="4">IAEA</strain>
    </source>
</reference>
<keyword evidence="4" id="KW-1185">Reference proteome</keyword>
<accession>A0A1A9W3C3</accession>
<name>A0A1A9W3C3_9MUSC</name>
<dbReference type="EnsemblMetazoa" id="GBRI004956-RA">
    <property type="protein sequence ID" value="GBRI004956-PA"/>
    <property type="gene ID" value="GBRI004956"/>
</dbReference>
<feature type="transmembrane region" description="Helical" evidence="1">
    <location>
        <begin position="83"/>
        <end position="104"/>
    </location>
</feature>
<protein>
    <submittedName>
        <fullName evidence="3">Uncharacterized protein</fullName>
    </submittedName>
</protein>
<dbReference type="Proteomes" id="UP000091820">
    <property type="component" value="Unassembled WGS sequence"/>
</dbReference>
<keyword evidence="1" id="KW-0812">Transmembrane</keyword>
<evidence type="ECO:0000256" key="1">
    <source>
        <dbReference type="SAM" id="Phobius"/>
    </source>
</evidence>
<keyword evidence="1" id="KW-1133">Transmembrane helix</keyword>
<proteinExistence type="predicted"/>
<keyword evidence="1" id="KW-0472">Membrane</keyword>
<feature type="chain" id="PRO_5008399918" evidence="2">
    <location>
        <begin position="19"/>
        <end position="135"/>
    </location>
</feature>
<sequence>MDKFRILLLLWYVFRVRRLSETTINQLETRNKTRSVTLEKLGVSSSLELTNQTGRPLDRCRACNRRLKANERRRSTRQCKSNMIVFVVVAVIVVVLVVAKIVGLDAPFERYIKRIIKERDALYMQYKRNVNLTNK</sequence>
<dbReference type="VEuPathDB" id="VectorBase:GBRI004956"/>
<reference evidence="3" key="2">
    <citation type="submission" date="2020-05" db="UniProtKB">
        <authorList>
            <consortium name="EnsemblMetazoa"/>
        </authorList>
    </citation>
    <scope>IDENTIFICATION</scope>
    <source>
        <strain evidence="3">IAEA</strain>
    </source>
</reference>
<keyword evidence="2" id="KW-0732">Signal</keyword>
<organism evidence="3 4">
    <name type="scientific">Glossina brevipalpis</name>
    <dbReference type="NCBI Taxonomy" id="37001"/>
    <lineage>
        <taxon>Eukaryota</taxon>
        <taxon>Metazoa</taxon>
        <taxon>Ecdysozoa</taxon>
        <taxon>Arthropoda</taxon>
        <taxon>Hexapoda</taxon>
        <taxon>Insecta</taxon>
        <taxon>Pterygota</taxon>
        <taxon>Neoptera</taxon>
        <taxon>Endopterygota</taxon>
        <taxon>Diptera</taxon>
        <taxon>Brachycera</taxon>
        <taxon>Muscomorpha</taxon>
        <taxon>Hippoboscoidea</taxon>
        <taxon>Glossinidae</taxon>
        <taxon>Glossina</taxon>
    </lineage>
</organism>